<reference evidence="2 3" key="1">
    <citation type="journal article" date="2013" name="BMC Genomics">
        <title>Genome sequencing and comparative genomics of honey bee microsporidia, Nosema apis reveal novel insights into host-parasite interactions.</title>
        <authorList>
            <person name="Chen Yp."/>
            <person name="Pettis J.S."/>
            <person name="Zhao Y."/>
            <person name="Liu X."/>
            <person name="Tallon L.J."/>
            <person name="Sadzewicz L.D."/>
            <person name="Li R."/>
            <person name="Zheng H."/>
            <person name="Huang S."/>
            <person name="Zhang X."/>
            <person name="Hamilton M.C."/>
            <person name="Pernal S.F."/>
            <person name="Melathopoulos A.P."/>
            <person name="Yan X."/>
            <person name="Evans J.D."/>
        </authorList>
    </citation>
    <scope>NUCLEOTIDE SEQUENCE [LARGE SCALE GENOMIC DNA]</scope>
    <source>
        <strain evidence="2 3">BRL 01</strain>
    </source>
</reference>
<feature type="domain" description="ATPase AAA-type core" evidence="1">
    <location>
        <begin position="2"/>
        <end position="64"/>
    </location>
</feature>
<dbReference type="Gene3D" id="1.10.8.60">
    <property type="match status" value="1"/>
</dbReference>
<keyword evidence="3" id="KW-1185">Reference proteome</keyword>
<dbReference type="OrthoDB" id="1748544at2759"/>
<evidence type="ECO:0000259" key="1">
    <source>
        <dbReference type="Pfam" id="PF00004"/>
    </source>
</evidence>
<dbReference type="HOGENOM" id="CLU_1496652_0_0_1"/>
<proteinExistence type="predicted"/>
<dbReference type="Pfam" id="PF00004">
    <property type="entry name" value="AAA"/>
    <property type="match status" value="1"/>
</dbReference>
<dbReference type="GO" id="GO:0016887">
    <property type="term" value="F:ATP hydrolysis activity"/>
    <property type="evidence" value="ECO:0007669"/>
    <property type="project" value="InterPro"/>
</dbReference>
<dbReference type="InterPro" id="IPR027417">
    <property type="entry name" value="P-loop_NTPase"/>
</dbReference>
<dbReference type="GO" id="GO:0005524">
    <property type="term" value="F:ATP binding"/>
    <property type="evidence" value="ECO:0007669"/>
    <property type="project" value="InterPro"/>
</dbReference>
<evidence type="ECO:0000313" key="3">
    <source>
        <dbReference type="Proteomes" id="UP000053780"/>
    </source>
</evidence>
<dbReference type="GO" id="GO:0000502">
    <property type="term" value="C:proteasome complex"/>
    <property type="evidence" value="ECO:0007669"/>
    <property type="project" value="UniProtKB-KW"/>
</dbReference>
<dbReference type="EMBL" id="KE647251">
    <property type="protein sequence ID" value="EQB60698.1"/>
    <property type="molecule type" value="Genomic_DNA"/>
</dbReference>
<sequence>MDSFFADRDAKGQENFINVKTEFLNCVTSIIEKDDGLVICIGATNRVDKLDGAFRRRFGEGYSFDLPSDDELTELLRKSVKNWIKIDNFDVYLNQIKNILKSSKISQSNIIDVIKKTNFDTNNNDPIIYKNLVSNFQDFVNRNKKGKSYVPILAKNTEDHIYYNLSEPRKIKKNFFFIIK</sequence>
<organism evidence="2 3">
    <name type="scientific">Vairimorpha apis BRL 01</name>
    <dbReference type="NCBI Taxonomy" id="1037528"/>
    <lineage>
        <taxon>Eukaryota</taxon>
        <taxon>Fungi</taxon>
        <taxon>Fungi incertae sedis</taxon>
        <taxon>Microsporidia</taxon>
        <taxon>Nosematidae</taxon>
        <taxon>Vairimorpha</taxon>
    </lineage>
</organism>
<dbReference type="Gene3D" id="3.40.50.300">
    <property type="entry name" value="P-loop containing nucleotide triphosphate hydrolases"/>
    <property type="match status" value="1"/>
</dbReference>
<dbReference type="SUPFAM" id="SSF52540">
    <property type="entry name" value="P-loop containing nucleoside triphosphate hydrolases"/>
    <property type="match status" value="1"/>
</dbReference>
<dbReference type="VEuPathDB" id="MicrosporidiaDB:NAPIS_ORF01728"/>
<accession>T0L888</accession>
<dbReference type="InterPro" id="IPR003959">
    <property type="entry name" value="ATPase_AAA_core"/>
</dbReference>
<evidence type="ECO:0000313" key="2">
    <source>
        <dbReference type="EMBL" id="EQB60698.1"/>
    </source>
</evidence>
<name>T0L888_9MICR</name>
<gene>
    <name evidence="2" type="ORF">NAPIS_ORF01728</name>
</gene>
<dbReference type="Proteomes" id="UP000053780">
    <property type="component" value="Unassembled WGS sequence"/>
</dbReference>
<dbReference type="AlphaFoldDB" id="T0L888"/>
<keyword evidence="2" id="KW-0647">Proteasome</keyword>
<protein>
    <submittedName>
        <fullName evidence="2">Aaa atpase proteasome regulatory subunit yta6</fullName>
    </submittedName>
</protein>